<keyword evidence="2" id="KW-1185">Reference proteome</keyword>
<reference evidence="1 2" key="1">
    <citation type="journal article" date="2015" name="Biotechnol. Biofuels">
        <title>Enhanced degradation of softwood versus hardwood by the white-rot fungus Pycnoporus coccineus.</title>
        <authorList>
            <person name="Couturier M."/>
            <person name="Navarro D."/>
            <person name="Chevret D."/>
            <person name="Henrissat B."/>
            <person name="Piumi F."/>
            <person name="Ruiz-Duenas F.J."/>
            <person name="Martinez A.T."/>
            <person name="Grigoriev I.V."/>
            <person name="Riley R."/>
            <person name="Lipzen A."/>
            <person name="Berrin J.G."/>
            <person name="Master E.R."/>
            <person name="Rosso M.N."/>
        </authorList>
    </citation>
    <scope>NUCLEOTIDE SEQUENCE [LARGE SCALE GENOMIC DNA]</scope>
    <source>
        <strain evidence="1 2">BRFM310</strain>
    </source>
</reference>
<accession>A0A1Y2IHQ4</accession>
<proteinExistence type="predicted"/>
<evidence type="ECO:0000313" key="2">
    <source>
        <dbReference type="Proteomes" id="UP000193067"/>
    </source>
</evidence>
<protein>
    <submittedName>
        <fullName evidence="1">Uncharacterized protein</fullName>
    </submittedName>
</protein>
<evidence type="ECO:0000313" key="1">
    <source>
        <dbReference type="EMBL" id="OSD00706.1"/>
    </source>
</evidence>
<dbReference type="AlphaFoldDB" id="A0A1Y2IHQ4"/>
<gene>
    <name evidence="1" type="ORF">PYCCODRAFT_654651</name>
</gene>
<sequence length="240" mass="26005">MQTASGCFILQPSDTDSMIEPYCMARRGIVWKPHGDISRQSATRHLLRPANPATWLLQRAKGTRVGVCYAHMNELRAHGSIAFCDGVDDESSRDGLGAATGRAEMNARKGSSWPCGETQQARGRVCWSTPDGFARVDDVRCRVSPGRARAMHCVALRCMEEAAAADPSPRLPALAIWTQVGNLRSKRFGSGRACAALRRGLRDVQCVYAVEGEEADCGACVHSSGGRACVLRYGLSDYIT</sequence>
<name>A0A1Y2IHQ4_TRAC3</name>
<dbReference type="EMBL" id="KZ084116">
    <property type="protein sequence ID" value="OSD00706.1"/>
    <property type="molecule type" value="Genomic_DNA"/>
</dbReference>
<organism evidence="1 2">
    <name type="scientific">Trametes coccinea (strain BRFM310)</name>
    <name type="common">Pycnoporus coccineus</name>
    <dbReference type="NCBI Taxonomy" id="1353009"/>
    <lineage>
        <taxon>Eukaryota</taxon>
        <taxon>Fungi</taxon>
        <taxon>Dikarya</taxon>
        <taxon>Basidiomycota</taxon>
        <taxon>Agaricomycotina</taxon>
        <taxon>Agaricomycetes</taxon>
        <taxon>Polyporales</taxon>
        <taxon>Polyporaceae</taxon>
        <taxon>Trametes</taxon>
    </lineage>
</organism>
<dbReference type="Proteomes" id="UP000193067">
    <property type="component" value="Unassembled WGS sequence"/>
</dbReference>